<dbReference type="Proteomes" id="UP000324222">
    <property type="component" value="Unassembled WGS sequence"/>
</dbReference>
<dbReference type="AlphaFoldDB" id="A0A5B7FT67"/>
<evidence type="ECO:0000256" key="1">
    <source>
        <dbReference type="SAM" id="MobiDB-lite"/>
    </source>
</evidence>
<feature type="compositionally biased region" description="Pro residues" evidence="1">
    <location>
        <begin position="123"/>
        <end position="145"/>
    </location>
</feature>
<reference evidence="2 3" key="1">
    <citation type="submission" date="2019-05" db="EMBL/GenBank/DDBJ databases">
        <title>Another draft genome of Portunus trituberculatus and its Hox gene families provides insights of decapod evolution.</title>
        <authorList>
            <person name="Jeong J.-H."/>
            <person name="Song I."/>
            <person name="Kim S."/>
            <person name="Choi T."/>
            <person name="Kim D."/>
            <person name="Ryu S."/>
            <person name="Kim W."/>
        </authorList>
    </citation>
    <scope>NUCLEOTIDE SEQUENCE [LARGE SCALE GENOMIC DNA]</scope>
    <source>
        <tissue evidence="2">Muscle</tissue>
    </source>
</reference>
<name>A0A5B7FT67_PORTR</name>
<comment type="caution">
    <text evidence="2">The sequence shown here is derived from an EMBL/GenBank/DDBJ whole genome shotgun (WGS) entry which is preliminary data.</text>
</comment>
<gene>
    <name evidence="2" type="ORF">E2C01_042268</name>
</gene>
<evidence type="ECO:0000313" key="2">
    <source>
        <dbReference type="EMBL" id="MPC48495.1"/>
    </source>
</evidence>
<dbReference type="EMBL" id="VSRR010008313">
    <property type="protein sequence ID" value="MPC48495.1"/>
    <property type="molecule type" value="Genomic_DNA"/>
</dbReference>
<feature type="compositionally biased region" description="Basic and acidic residues" evidence="1">
    <location>
        <begin position="147"/>
        <end position="166"/>
    </location>
</feature>
<feature type="region of interest" description="Disordered" evidence="1">
    <location>
        <begin position="122"/>
        <end position="166"/>
    </location>
</feature>
<proteinExistence type="predicted"/>
<keyword evidence="3" id="KW-1185">Reference proteome</keyword>
<organism evidence="2 3">
    <name type="scientific">Portunus trituberculatus</name>
    <name type="common">Swimming crab</name>
    <name type="synonym">Neptunus trituberculatus</name>
    <dbReference type="NCBI Taxonomy" id="210409"/>
    <lineage>
        <taxon>Eukaryota</taxon>
        <taxon>Metazoa</taxon>
        <taxon>Ecdysozoa</taxon>
        <taxon>Arthropoda</taxon>
        <taxon>Crustacea</taxon>
        <taxon>Multicrustacea</taxon>
        <taxon>Malacostraca</taxon>
        <taxon>Eumalacostraca</taxon>
        <taxon>Eucarida</taxon>
        <taxon>Decapoda</taxon>
        <taxon>Pleocyemata</taxon>
        <taxon>Brachyura</taxon>
        <taxon>Eubrachyura</taxon>
        <taxon>Portunoidea</taxon>
        <taxon>Portunidae</taxon>
        <taxon>Portuninae</taxon>
        <taxon>Portunus</taxon>
    </lineage>
</organism>
<evidence type="ECO:0000313" key="3">
    <source>
        <dbReference type="Proteomes" id="UP000324222"/>
    </source>
</evidence>
<protein>
    <submittedName>
        <fullName evidence="2">Uncharacterized protein</fullName>
    </submittedName>
</protein>
<sequence length="166" mass="19031">MVTHTLPGQAMGHCLPPLQSTQCLNHVVTVDRGGMGMPLGECRWESIPWSLWWALRELGRYHHYHCRHHTRKSCVCDPSDRQPHSRQQRQAEIMLPLSVIRTASCELDQTCNLRCFREEGAAPPRPMPHPAPPNTPSLHPCPTPPKTDVHSPHNEKNEEEKEKEEY</sequence>
<accession>A0A5B7FT67</accession>